<dbReference type="PANTHER" id="PTHR46586:SF3">
    <property type="entry name" value="ANKYRIN REPEAT-CONTAINING PROTEIN"/>
    <property type="match status" value="1"/>
</dbReference>
<dbReference type="PANTHER" id="PTHR46586">
    <property type="entry name" value="ANKYRIN REPEAT-CONTAINING PROTEIN"/>
    <property type="match status" value="1"/>
</dbReference>
<reference evidence="1" key="1">
    <citation type="submission" date="2020-01" db="EMBL/GenBank/DDBJ databases">
        <title>Development of genomics and gene disruption for Polysphondylium violaceum indicates a role for the polyketide synthase stlB in stalk morphogenesis.</title>
        <authorList>
            <person name="Narita B."/>
            <person name="Kawabe Y."/>
            <person name="Kin K."/>
            <person name="Saito T."/>
            <person name="Gibbs R."/>
            <person name="Kuspa A."/>
            <person name="Muzny D."/>
            <person name="Queller D."/>
            <person name="Richards S."/>
            <person name="Strassman J."/>
            <person name="Sucgang R."/>
            <person name="Worley K."/>
            <person name="Schaap P."/>
        </authorList>
    </citation>
    <scope>NUCLEOTIDE SEQUENCE</scope>
    <source>
        <strain evidence="1">QSvi11</strain>
    </source>
</reference>
<dbReference type="AlphaFoldDB" id="A0A8J4PM58"/>
<name>A0A8J4PM58_9MYCE</name>
<accession>A0A8J4PM58</accession>
<sequence>MEDSVTLCFFQIFHQSYLKKNIFEKIKEINQYKKTYKYDSIISFDWMIENGYHNLLKYKLRRNDCYIHFSLNPDLIFTLKDRELFELSFKRFSNYFPPHYPLLITTAARFNNHDAIRYLADDSLHYPRSYRGSVNSQALMYITLHKGEHVLPMVKFMVATFNIPVVEGTLKNAIRNNDYELCRYLISIINKYEHEFRVEMLLTWTCSYGDLKLFKLIYENFTQPINEAILQSATNNAPVFIYLFELANITNEKTHWIFKPSTTIMLANVQLDSPSIIENLLSSAIMNGNLEIVKYIHGKNFLISIDRILNTLVKLSLNSGHLDVFIYFESLFNSARSSINDMFLCDIKNVSNQLESVVLFHETFQLKIKPDCLCQSLQSTDIRVFHYLFSKGDFQILNSKIFFRSTVDITHNIIKEACSCYNLQVLEYLLQSGVKHSSTLQMGEINWRELGSRDENLRLIQVVLEICTPVRQYLLKMMEQAGYFGQTKIFKYLYLNFLSDSVQDTTEFRTVFSLILSKKRIEFVKFLLQNGEKVPQFYIGEYELLGIAKDVQDPNINYSQLLTQATSFGNLDVLKKFLPMASINLEELLIPALDNGHYDCTMYIINELGYKPSTYKLIQKGLENRNYLIAQYFYHHHFQDFKFKIQQLFDHFILTGNLDSIAFYHNLGCSPTVANITFLLNRQIYWVLEYFRGKVDKHLLSKIDVKKLSYPSNDHYTIYVKNYLVQYSPATPSKNSFFNFNCIIN</sequence>
<keyword evidence="2" id="KW-1185">Reference proteome</keyword>
<dbReference type="OrthoDB" id="498371at2759"/>
<comment type="caution">
    <text evidence="1">The sequence shown here is derived from an EMBL/GenBank/DDBJ whole genome shotgun (WGS) entry which is preliminary data.</text>
</comment>
<dbReference type="Gene3D" id="1.25.40.20">
    <property type="entry name" value="Ankyrin repeat-containing domain"/>
    <property type="match status" value="1"/>
</dbReference>
<dbReference type="EMBL" id="AJWJ01000471">
    <property type="protein sequence ID" value="KAF2070587.1"/>
    <property type="molecule type" value="Genomic_DNA"/>
</dbReference>
<dbReference type="InterPro" id="IPR052050">
    <property type="entry name" value="SecEffector_AnkRepeat"/>
</dbReference>
<dbReference type="SUPFAM" id="SSF48403">
    <property type="entry name" value="Ankyrin repeat"/>
    <property type="match status" value="1"/>
</dbReference>
<proteinExistence type="predicted"/>
<evidence type="ECO:0000313" key="1">
    <source>
        <dbReference type="EMBL" id="KAF2070587.1"/>
    </source>
</evidence>
<evidence type="ECO:0000313" key="2">
    <source>
        <dbReference type="Proteomes" id="UP000695562"/>
    </source>
</evidence>
<dbReference type="InterPro" id="IPR036770">
    <property type="entry name" value="Ankyrin_rpt-contain_sf"/>
</dbReference>
<protein>
    <recommendedName>
        <fullName evidence="3">Ankyrin repeat-containing protein</fullName>
    </recommendedName>
</protein>
<dbReference type="Proteomes" id="UP000695562">
    <property type="component" value="Unassembled WGS sequence"/>
</dbReference>
<gene>
    <name evidence="1" type="ORF">CYY_008092</name>
</gene>
<organism evidence="1 2">
    <name type="scientific">Polysphondylium violaceum</name>
    <dbReference type="NCBI Taxonomy" id="133409"/>
    <lineage>
        <taxon>Eukaryota</taxon>
        <taxon>Amoebozoa</taxon>
        <taxon>Evosea</taxon>
        <taxon>Eumycetozoa</taxon>
        <taxon>Dictyostelia</taxon>
        <taxon>Dictyosteliales</taxon>
        <taxon>Dictyosteliaceae</taxon>
        <taxon>Polysphondylium</taxon>
    </lineage>
</organism>
<evidence type="ECO:0008006" key="3">
    <source>
        <dbReference type="Google" id="ProtNLM"/>
    </source>
</evidence>